<reference evidence="1" key="1">
    <citation type="submission" date="2021-03" db="EMBL/GenBank/DDBJ databases">
        <title>Agromyces archimandritus sp. nov., isolated from the cockroach Archimandrita tessellata.</title>
        <authorList>
            <person name="Guzman J."/>
            <person name="Ortuzar M."/>
            <person name="Poehlein A."/>
            <person name="Daniel R."/>
            <person name="Trujillo M."/>
            <person name="Vilcinskas A."/>
        </authorList>
    </citation>
    <scope>NUCLEOTIDE SEQUENCE</scope>
    <source>
        <strain evidence="1">G127AT</strain>
    </source>
</reference>
<evidence type="ECO:0000313" key="1">
    <source>
        <dbReference type="EMBL" id="QTX03990.1"/>
    </source>
</evidence>
<dbReference type="Pfam" id="PF11662">
    <property type="entry name" value="DUF3263"/>
    <property type="match status" value="1"/>
</dbReference>
<organism evidence="1 2">
    <name type="scientific">Agromyces archimandritae</name>
    <dbReference type="NCBI Taxonomy" id="2781962"/>
    <lineage>
        <taxon>Bacteria</taxon>
        <taxon>Bacillati</taxon>
        <taxon>Actinomycetota</taxon>
        <taxon>Actinomycetes</taxon>
        <taxon>Micrococcales</taxon>
        <taxon>Microbacteriaceae</taxon>
        <taxon>Agromyces</taxon>
    </lineage>
</organism>
<evidence type="ECO:0000313" key="2">
    <source>
        <dbReference type="Proteomes" id="UP000671914"/>
    </source>
</evidence>
<dbReference type="EMBL" id="CP071696">
    <property type="protein sequence ID" value="QTX03990.1"/>
    <property type="molecule type" value="Genomic_DNA"/>
</dbReference>
<accession>A0A975FK35</accession>
<dbReference type="AlphaFoldDB" id="A0A975FK35"/>
<gene>
    <name evidence="1" type="ORF">G127AT_11845</name>
</gene>
<protein>
    <submittedName>
        <fullName evidence="1">DUF3263 domain-containing protein</fullName>
    </submittedName>
</protein>
<keyword evidence="2" id="KW-1185">Reference proteome</keyword>
<sequence>MCNGRCRTGGAGMDDLDDRSARILEFERRAWQHPGVKDEAIRDEFGLSSARYYQVLGALLDEPAALRHDPILIHRLQRMRDDRRAARDRRTLQIGRPLV</sequence>
<name>A0A975FK35_9MICO</name>
<proteinExistence type="predicted"/>
<dbReference type="InterPro" id="IPR021678">
    <property type="entry name" value="DUF3263"/>
</dbReference>
<dbReference type="KEGG" id="aarc:G127AT_11845"/>
<dbReference type="Proteomes" id="UP000671914">
    <property type="component" value="Chromosome"/>
</dbReference>